<evidence type="ECO:0000256" key="1">
    <source>
        <dbReference type="SAM" id="MobiDB-lite"/>
    </source>
</evidence>
<comment type="caution">
    <text evidence="2">The sequence shown here is derived from an EMBL/GenBank/DDBJ whole genome shotgun (WGS) entry which is preliminary data.</text>
</comment>
<dbReference type="RefSeq" id="XP_069211937.1">
    <property type="nucleotide sequence ID" value="XM_069351551.1"/>
</dbReference>
<evidence type="ECO:0000313" key="2">
    <source>
        <dbReference type="EMBL" id="KAL1411993.1"/>
    </source>
</evidence>
<evidence type="ECO:0000313" key="3">
    <source>
        <dbReference type="Proteomes" id="UP001565368"/>
    </source>
</evidence>
<reference evidence="2 3" key="1">
    <citation type="submission" date="2023-08" db="EMBL/GenBank/DDBJ databases">
        <title>Annotated Genome Sequence of Vanrija albida AlHP1.</title>
        <authorList>
            <person name="Herzog R."/>
        </authorList>
    </citation>
    <scope>NUCLEOTIDE SEQUENCE [LARGE SCALE GENOMIC DNA]</scope>
    <source>
        <strain evidence="2 3">AlHP1</strain>
    </source>
</reference>
<organism evidence="2 3">
    <name type="scientific">Vanrija albida</name>
    <dbReference type="NCBI Taxonomy" id="181172"/>
    <lineage>
        <taxon>Eukaryota</taxon>
        <taxon>Fungi</taxon>
        <taxon>Dikarya</taxon>
        <taxon>Basidiomycota</taxon>
        <taxon>Agaricomycotina</taxon>
        <taxon>Tremellomycetes</taxon>
        <taxon>Trichosporonales</taxon>
        <taxon>Trichosporonaceae</taxon>
        <taxon>Vanrija</taxon>
    </lineage>
</organism>
<proteinExistence type="predicted"/>
<gene>
    <name evidence="2" type="ORF">Q8F55_002988</name>
</gene>
<protein>
    <recommendedName>
        <fullName evidence="4">F-box domain-containing protein</fullName>
    </recommendedName>
</protein>
<dbReference type="GeneID" id="95984031"/>
<dbReference type="Proteomes" id="UP001565368">
    <property type="component" value="Unassembled WGS sequence"/>
</dbReference>
<feature type="region of interest" description="Disordered" evidence="1">
    <location>
        <begin position="231"/>
        <end position="279"/>
    </location>
</feature>
<keyword evidence="3" id="KW-1185">Reference proteome</keyword>
<dbReference type="EMBL" id="JBBXJM010000002">
    <property type="protein sequence ID" value="KAL1411993.1"/>
    <property type="molecule type" value="Genomic_DNA"/>
</dbReference>
<name>A0ABR3QC99_9TREE</name>
<evidence type="ECO:0008006" key="4">
    <source>
        <dbReference type="Google" id="ProtNLM"/>
    </source>
</evidence>
<sequence length="359" mass="39242">MDIEVRLAFPSGPTWTPASIPRPLAVIRAFAREHEGVRVVAGRGEVRVYLEWGKKDPAAADSAFAAFLGILAPPASFALSFPTHNLRAPHLFRPPSLAGLRTDALHTLQVQNILEMPSAWDVLHRGHVSKVLTSLSGFTDRDYAHAAARLPPSVTRFCVDPGCGDECHCFSWVFCGCLLRLGPDPGEEGMNALSAVLDRNHWLTVRSRSAAAHALTPARVLLHAEASPVPETQRRREVVRLTGPRLDSRSRSPSRVRRRTACGATHGTATPHLAPRRPSRTTMLSLPAEVLHLILRFVSADPGALSPAQWARLFGHAADREAMAHLRGFTAAREGRPFAKLMDRWLDSGGFVWEVPVPG</sequence>
<accession>A0ABR3QC99</accession>